<evidence type="ECO:0000256" key="1">
    <source>
        <dbReference type="SAM" id="MobiDB-lite"/>
    </source>
</evidence>
<dbReference type="EMBL" id="OX597827">
    <property type="protein sequence ID" value="CAI9733241.1"/>
    <property type="molecule type" value="Genomic_DNA"/>
</dbReference>
<organism evidence="2 3">
    <name type="scientific">Octopus vulgaris</name>
    <name type="common">Common octopus</name>
    <dbReference type="NCBI Taxonomy" id="6645"/>
    <lineage>
        <taxon>Eukaryota</taxon>
        <taxon>Metazoa</taxon>
        <taxon>Spiralia</taxon>
        <taxon>Lophotrochozoa</taxon>
        <taxon>Mollusca</taxon>
        <taxon>Cephalopoda</taxon>
        <taxon>Coleoidea</taxon>
        <taxon>Octopodiformes</taxon>
        <taxon>Octopoda</taxon>
        <taxon>Incirrata</taxon>
        <taxon>Octopodidae</taxon>
        <taxon>Octopus</taxon>
    </lineage>
</organism>
<proteinExistence type="predicted"/>
<name>A0AA36BGN1_OCTVU</name>
<protein>
    <submittedName>
        <fullName evidence="2">Uncharacterized protein</fullName>
    </submittedName>
</protein>
<dbReference type="AlphaFoldDB" id="A0AA36BGN1"/>
<dbReference type="Proteomes" id="UP001162480">
    <property type="component" value="Chromosome 14"/>
</dbReference>
<feature type="compositionally biased region" description="Acidic residues" evidence="1">
    <location>
        <begin position="15"/>
        <end position="25"/>
    </location>
</feature>
<reference evidence="2" key="1">
    <citation type="submission" date="2023-08" db="EMBL/GenBank/DDBJ databases">
        <authorList>
            <person name="Alioto T."/>
            <person name="Alioto T."/>
            <person name="Gomez Garrido J."/>
        </authorList>
    </citation>
    <scope>NUCLEOTIDE SEQUENCE</scope>
</reference>
<keyword evidence="3" id="KW-1185">Reference proteome</keyword>
<feature type="compositionally biased region" description="Polar residues" evidence="1">
    <location>
        <begin position="54"/>
        <end position="66"/>
    </location>
</feature>
<feature type="region of interest" description="Disordered" evidence="1">
    <location>
        <begin position="1"/>
        <end position="74"/>
    </location>
</feature>
<evidence type="ECO:0000313" key="2">
    <source>
        <dbReference type="EMBL" id="CAI9733241.1"/>
    </source>
</evidence>
<sequence>MLIPHSKNRAVKEDGSDDDNNDDKDNDNKMDIDIKDDNNIPFVEALEEKRSSENDIGSSENDIGSSENDRIFRE</sequence>
<gene>
    <name evidence="2" type="ORF">OCTVUL_1B007533</name>
</gene>
<evidence type="ECO:0000313" key="3">
    <source>
        <dbReference type="Proteomes" id="UP001162480"/>
    </source>
</evidence>
<feature type="compositionally biased region" description="Basic and acidic residues" evidence="1">
    <location>
        <begin position="26"/>
        <end position="38"/>
    </location>
</feature>
<accession>A0AA36BGN1</accession>